<accession>A0A2H0NDC9</accession>
<gene>
    <name evidence="3" type="ORF">COV55_02160</name>
</gene>
<feature type="transmembrane region" description="Helical" evidence="1">
    <location>
        <begin position="47"/>
        <end position="64"/>
    </location>
</feature>
<dbReference type="EMBL" id="PCWQ01000008">
    <property type="protein sequence ID" value="PIR06887.1"/>
    <property type="molecule type" value="Genomic_DNA"/>
</dbReference>
<feature type="transmembrane region" description="Helical" evidence="1">
    <location>
        <begin position="9"/>
        <end position="27"/>
    </location>
</feature>
<organism evidence="3 4">
    <name type="scientific">Candidatus Komeilibacteria bacterium CG11_big_fil_rev_8_21_14_0_20_36_20</name>
    <dbReference type="NCBI Taxonomy" id="1974477"/>
    <lineage>
        <taxon>Bacteria</taxon>
        <taxon>Candidatus Komeiliibacteriota</taxon>
    </lineage>
</organism>
<dbReference type="AlphaFoldDB" id="A0A2H0NDC9"/>
<dbReference type="Pfam" id="PF04892">
    <property type="entry name" value="VanZ"/>
    <property type="match status" value="1"/>
</dbReference>
<dbReference type="NCBIfam" id="NF037970">
    <property type="entry name" value="vanZ_1"/>
    <property type="match status" value="1"/>
</dbReference>
<comment type="caution">
    <text evidence="3">The sequence shown here is derived from an EMBL/GenBank/DDBJ whole genome shotgun (WGS) entry which is preliminary data.</text>
</comment>
<evidence type="ECO:0000313" key="3">
    <source>
        <dbReference type="EMBL" id="PIR06887.1"/>
    </source>
</evidence>
<evidence type="ECO:0000259" key="2">
    <source>
        <dbReference type="Pfam" id="PF04892"/>
    </source>
</evidence>
<evidence type="ECO:0000256" key="1">
    <source>
        <dbReference type="SAM" id="Phobius"/>
    </source>
</evidence>
<protein>
    <recommendedName>
        <fullName evidence="2">VanZ-like domain-containing protein</fullName>
    </recommendedName>
</protein>
<keyword evidence="1" id="KW-1133">Transmembrane helix</keyword>
<keyword evidence="1" id="KW-0812">Transmembrane</keyword>
<name>A0A2H0NDC9_9BACT</name>
<feature type="transmembrane region" description="Helical" evidence="1">
    <location>
        <begin position="101"/>
        <end position="117"/>
    </location>
</feature>
<feature type="domain" description="VanZ-like" evidence="2">
    <location>
        <begin position="34"/>
        <end position="118"/>
    </location>
</feature>
<sequence>MITKKQKIQLLYFLLTVIWGGFIFYLSSIPDLQSGLLNWQDLILRKLAHATVFFILTYLIISSLSSHQRPYLFFAIVVSISYAVIDELHQVGVLNRSGNPYDVLIDSFGVFWGMLVYKYRHQKITRFLDDND</sequence>
<reference evidence="3 4" key="1">
    <citation type="submission" date="2017-09" db="EMBL/GenBank/DDBJ databases">
        <title>Depth-based differentiation of microbial function through sediment-hosted aquifers and enrichment of novel symbionts in the deep terrestrial subsurface.</title>
        <authorList>
            <person name="Probst A.J."/>
            <person name="Ladd B."/>
            <person name="Jarett J.K."/>
            <person name="Geller-Mcgrath D.E."/>
            <person name="Sieber C.M."/>
            <person name="Emerson J.B."/>
            <person name="Anantharaman K."/>
            <person name="Thomas B.C."/>
            <person name="Malmstrom R."/>
            <person name="Stieglmeier M."/>
            <person name="Klingl A."/>
            <person name="Woyke T."/>
            <person name="Ryan C.M."/>
            <person name="Banfield J.F."/>
        </authorList>
    </citation>
    <scope>NUCLEOTIDE SEQUENCE [LARGE SCALE GENOMIC DNA]</scope>
    <source>
        <strain evidence="3">CG11_big_fil_rev_8_21_14_0_20_36_20</strain>
    </source>
</reference>
<dbReference type="InterPro" id="IPR006976">
    <property type="entry name" value="VanZ-like"/>
</dbReference>
<proteinExistence type="predicted"/>
<feature type="transmembrane region" description="Helical" evidence="1">
    <location>
        <begin position="71"/>
        <end position="89"/>
    </location>
</feature>
<dbReference type="Proteomes" id="UP000230564">
    <property type="component" value="Unassembled WGS sequence"/>
</dbReference>
<keyword evidence="1" id="KW-0472">Membrane</keyword>
<evidence type="ECO:0000313" key="4">
    <source>
        <dbReference type="Proteomes" id="UP000230564"/>
    </source>
</evidence>